<dbReference type="InterPro" id="IPR001638">
    <property type="entry name" value="Solute-binding_3/MltF_N"/>
</dbReference>
<evidence type="ECO:0000256" key="1">
    <source>
        <dbReference type="ARBA" id="ARBA00022729"/>
    </source>
</evidence>
<keyword evidence="1" id="KW-0732">Signal</keyword>
<sequence length="283" mass="30385">MTSILHHIKLLSKGLFGFAAILAMTGLSNAGSVLESVNSNGKITVATEVAYPPMEYLENGKVVGYGKDILDLVVTDMGVELEQLQLPWDGILAGVLAKKYDLVATSVAIKPDRVAKYAYTRPLAVAETMLVKRHGDDSMSSLADVADKIVGVELGSSQAQEVEAVDAELKAAGGPGFADIRGFKSTDDMRLALASGQIDIGTIPSFSLAPMQRQRPDTFAKLDLIGEGTLFAWVAHPDGSDLRDQVNEIIDRLEADGSLKELQMKWFGFEMKLPESYLPAGAL</sequence>
<organism evidence="3 4">
    <name type="scientific">Roseibium album</name>
    <dbReference type="NCBI Taxonomy" id="311410"/>
    <lineage>
        <taxon>Bacteria</taxon>
        <taxon>Pseudomonadati</taxon>
        <taxon>Pseudomonadota</taxon>
        <taxon>Alphaproteobacteria</taxon>
        <taxon>Hyphomicrobiales</taxon>
        <taxon>Stappiaceae</taxon>
        <taxon>Roseibium</taxon>
    </lineage>
</organism>
<dbReference type="Proteomes" id="UP000049983">
    <property type="component" value="Unassembled WGS sequence"/>
</dbReference>
<dbReference type="AlphaFoldDB" id="A0A0M6ZX65"/>
<dbReference type="Pfam" id="PF00497">
    <property type="entry name" value="SBP_bac_3"/>
    <property type="match status" value="1"/>
</dbReference>
<dbReference type="RefSeq" id="WP_144435964.1">
    <property type="nucleotide sequence ID" value="NZ_CXWA01000002.1"/>
</dbReference>
<dbReference type="SUPFAM" id="SSF53850">
    <property type="entry name" value="Periplasmic binding protein-like II"/>
    <property type="match status" value="1"/>
</dbReference>
<protein>
    <submittedName>
        <fullName evidence="3">Putative amino-acid ABC transporter-binding protein</fullName>
    </submittedName>
</protein>
<dbReference type="STRING" id="311410.LA5095_02392"/>
<accession>A0A0M6ZX65</accession>
<evidence type="ECO:0000313" key="4">
    <source>
        <dbReference type="Proteomes" id="UP000049983"/>
    </source>
</evidence>
<proteinExistence type="predicted"/>
<name>A0A0M6ZX65_9HYPH</name>
<dbReference type="GeneID" id="97668674"/>
<dbReference type="Gene3D" id="3.40.190.10">
    <property type="entry name" value="Periplasmic binding protein-like II"/>
    <property type="match status" value="2"/>
</dbReference>
<gene>
    <name evidence="3" type="ORF">LA5096_01248</name>
</gene>
<feature type="domain" description="Solute-binding protein family 3/N-terminal" evidence="2">
    <location>
        <begin position="42"/>
        <end position="270"/>
    </location>
</feature>
<dbReference type="OrthoDB" id="9814231at2"/>
<evidence type="ECO:0000259" key="2">
    <source>
        <dbReference type="SMART" id="SM00062"/>
    </source>
</evidence>
<keyword evidence="4" id="KW-1185">Reference proteome</keyword>
<dbReference type="EMBL" id="CXWC01000002">
    <property type="protein sequence ID" value="CTQ66851.1"/>
    <property type="molecule type" value="Genomic_DNA"/>
</dbReference>
<dbReference type="PANTHER" id="PTHR35936">
    <property type="entry name" value="MEMBRANE-BOUND LYTIC MUREIN TRANSGLYCOSYLASE F"/>
    <property type="match status" value="1"/>
</dbReference>
<dbReference type="SMART" id="SM00062">
    <property type="entry name" value="PBPb"/>
    <property type="match status" value="1"/>
</dbReference>
<dbReference type="PANTHER" id="PTHR35936:SF19">
    <property type="entry name" value="AMINO-ACID-BINDING PROTEIN YXEM-RELATED"/>
    <property type="match status" value="1"/>
</dbReference>
<evidence type="ECO:0000313" key="3">
    <source>
        <dbReference type="EMBL" id="CTQ66851.1"/>
    </source>
</evidence>
<reference evidence="4" key="1">
    <citation type="submission" date="2015-07" db="EMBL/GenBank/DDBJ databases">
        <authorList>
            <person name="Rodrigo-Torres Lidia"/>
            <person name="Arahal R.David."/>
        </authorList>
    </citation>
    <scope>NUCLEOTIDE SEQUENCE [LARGE SCALE GENOMIC DNA]</scope>
    <source>
        <strain evidence="4">CECT 5096</strain>
    </source>
</reference>